<dbReference type="EC" id="2.5.1.39" evidence="10"/>
<proteinExistence type="inferred from homology"/>
<dbReference type="PANTHER" id="PTHR11048">
    <property type="entry name" value="PRENYLTRANSFERASES"/>
    <property type="match status" value="1"/>
</dbReference>
<dbReference type="Gene3D" id="1.10.357.140">
    <property type="entry name" value="UbiA prenyltransferase"/>
    <property type="match status" value="1"/>
</dbReference>
<evidence type="ECO:0000256" key="10">
    <source>
        <dbReference type="HAMAP-Rule" id="MF_03189"/>
    </source>
</evidence>
<keyword evidence="10" id="KW-0496">Mitochondrion</keyword>
<comment type="subcellular location">
    <subcellularLocation>
        <location evidence="2 10">Mitochondrion inner membrane</location>
        <topology evidence="2 10">Multi-pass membrane protein</topology>
        <orientation evidence="2 10">Matrix side</orientation>
    </subcellularLocation>
</comment>
<dbReference type="HAMAP" id="MF_01635">
    <property type="entry name" value="UbiA"/>
    <property type="match status" value="1"/>
</dbReference>
<dbReference type="GO" id="GO:0006744">
    <property type="term" value="P:ubiquinone biosynthetic process"/>
    <property type="evidence" value="ECO:0007669"/>
    <property type="project" value="UniProtKB-UniRule"/>
</dbReference>
<dbReference type="UniPathway" id="UPA00232"/>
<evidence type="ECO:0000256" key="4">
    <source>
        <dbReference type="ARBA" id="ARBA00022679"/>
    </source>
</evidence>
<dbReference type="Pfam" id="PF01040">
    <property type="entry name" value="UbiA"/>
    <property type="match status" value="1"/>
</dbReference>
<accession>A0A8H7C011</accession>
<dbReference type="GO" id="GO:0008299">
    <property type="term" value="P:isoprenoid biosynthetic process"/>
    <property type="evidence" value="ECO:0007669"/>
    <property type="project" value="UniProtKB-UniRule"/>
</dbReference>
<keyword evidence="10" id="KW-0831">Ubiquinone biosynthesis</keyword>
<dbReference type="GO" id="GO:0005743">
    <property type="term" value="C:mitochondrial inner membrane"/>
    <property type="evidence" value="ECO:0007669"/>
    <property type="project" value="UniProtKB-SubCell"/>
</dbReference>
<evidence type="ECO:0000256" key="3">
    <source>
        <dbReference type="ARBA" id="ARBA00005985"/>
    </source>
</evidence>
<evidence type="ECO:0000256" key="6">
    <source>
        <dbReference type="ARBA" id="ARBA00022989"/>
    </source>
</evidence>
<dbReference type="InterPro" id="IPR006370">
    <property type="entry name" value="HB_polyprenyltransferase-like"/>
</dbReference>
<dbReference type="InterPro" id="IPR044878">
    <property type="entry name" value="UbiA_sf"/>
</dbReference>
<evidence type="ECO:0000313" key="12">
    <source>
        <dbReference type="Proteomes" id="UP000605846"/>
    </source>
</evidence>
<feature type="transmembrane region" description="Helical" evidence="10">
    <location>
        <begin position="107"/>
        <end position="125"/>
    </location>
</feature>
<keyword evidence="12" id="KW-1185">Reference proteome</keyword>
<feature type="transmembrane region" description="Helical" evidence="10">
    <location>
        <begin position="180"/>
        <end position="200"/>
    </location>
</feature>
<dbReference type="InterPro" id="IPR030470">
    <property type="entry name" value="UbiA_prenylTrfase_CS"/>
</dbReference>
<comment type="similarity">
    <text evidence="3 10">Belongs to the UbiA prenyltransferase family.</text>
</comment>
<reference evidence="11" key="1">
    <citation type="submission" date="2020-01" db="EMBL/GenBank/DDBJ databases">
        <title>Genome Sequencing of Three Apophysomyces-Like Fungal Strains Confirms a Novel Fungal Genus in the Mucoromycota with divergent Burkholderia-like Endosymbiotic Bacteria.</title>
        <authorList>
            <person name="Stajich J.E."/>
            <person name="Macias A.M."/>
            <person name="Carter-House D."/>
            <person name="Lovett B."/>
            <person name="Kasson L.R."/>
            <person name="Berry K."/>
            <person name="Grigoriev I."/>
            <person name="Chang Y."/>
            <person name="Spatafora J."/>
            <person name="Kasson M.T."/>
        </authorList>
    </citation>
    <scope>NUCLEOTIDE SEQUENCE</scope>
    <source>
        <strain evidence="11">NRRL A-21654</strain>
    </source>
</reference>
<comment type="catalytic activity">
    <reaction evidence="8 10">
        <text>an all-trans-polyprenyl diphosphate + 4-hydroxybenzoate = a 4-hydroxy-3-(all-trans-polyprenyl)benzoate + diphosphate</text>
        <dbReference type="Rhea" id="RHEA:44504"/>
        <dbReference type="Rhea" id="RHEA-COMP:9514"/>
        <dbReference type="Rhea" id="RHEA-COMP:9564"/>
        <dbReference type="ChEBI" id="CHEBI:17879"/>
        <dbReference type="ChEBI" id="CHEBI:33019"/>
        <dbReference type="ChEBI" id="CHEBI:58914"/>
        <dbReference type="ChEBI" id="CHEBI:78396"/>
        <dbReference type="EC" id="2.5.1.39"/>
    </reaction>
</comment>
<dbReference type="CDD" id="cd13959">
    <property type="entry name" value="PT_UbiA_COQ2"/>
    <property type="match status" value="1"/>
</dbReference>
<dbReference type="FunFam" id="1.10.357.140:FF:000003">
    <property type="entry name" value="4-hydroxybenzoate polyprenyltransferase, mitochondrial"/>
    <property type="match status" value="1"/>
</dbReference>
<keyword evidence="4 10" id="KW-0808">Transferase</keyword>
<dbReference type="InterPro" id="IPR000537">
    <property type="entry name" value="UbiA_prenyltransferase"/>
</dbReference>
<keyword evidence="6 10" id="KW-1133">Transmembrane helix</keyword>
<keyword evidence="7 10" id="KW-0472">Membrane</keyword>
<evidence type="ECO:0000256" key="7">
    <source>
        <dbReference type="ARBA" id="ARBA00023136"/>
    </source>
</evidence>
<sequence length="387" mass="42139">MSAAFFATCRYANALQRTHGFRRLSVLNTASLRWNKATKAAVVRPLLQQKTTPAKSVAITAYQKAWTSSTTSIATEESNRPVYNNWIDKLPGKVAPYVYLLRLDKPIGTWLLYWPCVWSISMAAFHDSIPLTQTASMLGLFGLGALTMRGAGCTINDLWDRDIDNKVERTKVRPIAAGVITPKAGIAFLAGQLTVGLGILTQLNMYSILLGASSLSVVVTYPLMKRVTYWPQVVLGLAFNWGALLGWSAMTGSLDLTVAGPLYAGGVAWTLVYDTIYAHQDKKDDVKVGVKSTALRFGDKTTQWLTGFSATFVSMTALAGYMNGQGLPFYALSVAGTAAHLAWQLRTVKYDQPADCWAKFKSNTWTGALLWSGIVADAAWSASHITA</sequence>
<dbReference type="GO" id="GO:0008412">
    <property type="term" value="F:4-hydroxybenzoate polyprenyltransferase activity"/>
    <property type="evidence" value="ECO:0007669"/>
    <property type="project" value="UniProtKB-EC"/>
</dbReference>
<evidence type="ECO:0000256" key="1">
    <source>
        <dbReference type="ARBA" id="ARBA00001946"/>
    </source>
</evidence>
<dbReference type="Proteomes" id="UP000605846">
    <property type="component" value="Unassembled WGS sequence"/>
</dbReference>
<keyword evidence="5 10" id="KW-0812">Transmembrane</keyword>
<keyword evidence="10" id="KW-0999">Mitochondrion inner membrane</keyword>
<keyword evidence="10" id="KW-0414">Isoprene biosynthesis</keyword>
<dbReference type="Gene3D" id="1.20.120.1780">
    <property type="entry name" value="UbiA prenyltransferase"/>
    <property type="match status" value="1"/>
</dbReference>
<comment type="pathway">
    <text evidence="10">Cofactor biosynthesis; ubiquinone biosynthesis.</text>
</comment>
<name>A0A8H7C011_9FUNG</name>
<feature type="transmembrane region" description="Helical" evidence="10">
    <location>
        <begin position="262"/>
        <end position="280"/>
    </location>
</feature>
<comment type="function">
    <text evidence="9 10">Catalyzes the prenylation of para-hydroxybenzoate (PHB) with an all-trans polyprenyl group. Mediates the second step in the final reaction sequence of coenzyme Q (CoQ) biosynthesis, which is the condensation of the polyisoprenoid side chain with PHB, generating the first membrane-bound Q intermediate.</text>
</comment>
<dbReference type="InterPro" id="IPR039653">
    <property type="entry name" value="Prenyltransferase"/>
</dbReference>
<protein>
    <recommendedName>
        <fullName evidence="10">4-hydroxybenzoate polyprenyltransferase, mitochondrial</fullName>
        <shortName evidence="10">4-HB polyprenyltransferase</shortName>
        <ecNumber evidence="10">2.5.1.39</ecNumber>
    </recommendedName>
    <alternativeName>
        <fullName evidence="10">Para-hydroxybenzoate--polyprenyltransferase</fullName>
        <shortName evidence="10">PHB:PPT</shortName>
        <shortName evidence="10">PHB:polyprenyltransferase</shortName>
    </alternativeName>
</protein>
<comment type="caution">
    <text evidence="11">The sequence shown here is derived from an EMBL/GenBank/DDBJ whole genome shotgun (WGS) entry which is preliminary data.</text>
</comment>
<dbReference type="AlphaFoldDB" id="A0A8H7C011"/>
<dbReference type="PANTHER" id="PTHR11048:SF28">
    <property type="entry name" value="4-HYDROXYBENZOATE POLYPRENYLTRANSFERASE, MITOCHONDRIAL"/>
    <property type="match status" value="1"/>
</dbReference>
<feature type="transmembrane region" description="Helical" evidence="10">
    <location>
        <begin position="137"/>
        <end position="159"/>
    </location>
</feature>
<evidence type="ECO:0000256" key="5">
    <source>
        <dbReference type="ARBA" id="ARBA00022692"/>
    </source>
</evidence>
<dbReference type="NCBIfam" id="TIGR01474">
    <property type="entry name" value="ubiA_proteo"/>
    <property type="match status" value="1"/>
</dbReference>
<dbReference type="FunFam" id="1.20.120.1780:FF:000001">
    <property type="entry name" value="4-hydroxybenzoate octaprenyltransferase"/>
    <property type="match status" value="1"/>
</dbReference>
<gene>
    <name evidence="11" type="ORF">EC973_002783</name>
</gene>
<organism evidence="11 12">
    <name type="scientific">Apophysomyces ossiformis</name>
    <dbReference type="NCBI Taxonomy" id="679940"/>
    <lineage>
        <taxon>Eukaryota</taxon>
        <taxon>Fungi</taxon>
        <taxon>Fungi incertae sedis</taxon>
        <taxon>Mucoromycota</taxon>
        <taxon>Mucoromycotina</taxon>
        <taxon>Mucoromycetes</taxon>
        <taxon>Mucorales</taxon>
        <taxon>Mucorineae</taxon>
        <taxon>Mucoraceae</taxon>
        <taxon>Apophysomyces</taxon>
    </lineage>
</organism>
<dbReference type="EMBL" id="JABAYA010000018">
    <property type="protein sequence ID" value="KAF7730175.1"/>
    <property type="molecule type" value="Genomic_DNA"/>
</dbReference>
<evidence type="ECO:0000256" key="2">
    <source>
        <dbReference type="ARBA" id="ARBA00004292"/>
    </source>
</evidence>
<feature type="transmembrane region" description="Helical" evidence="10">
    <location>
        <begin position="206"/>
        <end position="224"/>
    </location>
</feature>
<comment type="cofactor">
    <cofactor evidence="1 10">
        <name>Mg(2+)</name>
        <dbReference type="ChEBI" id="CHEBI:18420"/>
    </cofactor>
</comment>
<evidence type="ECO:0000256" key="9">
    <source>
        <dbReference type="ARBA" id="ARBA00058997"/>
    </source>
</evidence>
<evidence type="ECO:0000313" key="11">
    <source>
        <dbReference type="EMBL" id="KAF7730175.1"/>
    </source>
</evidence>
<feature type="transmembrane region" description="Helical" evidence="10">
    <location>
        <begin position="233"/>
        <end position="250"/>
    </location>
</feature>
<dbReference type="OrthoDB" id="18170at2759"/>
<evidence type="ECO:0000256" key="8">
    <source>
        <dbReference type="ARBA" id="ARBA00052313"/>
    </source>
</evidence>
<dbReference type="PROSITE" id="PS00943">
    <property type="entry name" value="UBIA"/>
    <property type="match status" value="1"/>
</dbReference>